<dbReference type="Proteomes" id="UP001430848">
    <property type="component" value="Unassembled WGS sequence"/>
</dbReference>
<sequence>MALIISIDREAGGLPQHRGEGGSAVGGCSALERADPRFLADLASLLRHRKLDQYESGLTTEVAEGKMNIMTRRQVIVPALELIEALWIFVEHGRRERCHCREFFRVDRRGNHVENNHSCG</sequence>
<evidence type="ECO:0000313" key="2">
    <source>
        <dbReference type="Proteomes" id="UP001430848"/>
    </source>
</evidence>
<name>A0ABR1NXE1_DIAER</name>
<reference evidence="1 2" key="1">
    <citation type="submission" date="2024-02" db="EMBL/GenBank/DDBJ databases">
        <title>De novo assembly and annotation of 12 fungi associated with fruit tree decline syndrome in Ontario, Canada.</title>
        <authorList>
            <person name="Sulman M."/>
            <person name="Ellouze W."/>
            <person name="Ilyukhin E."/>
        </authorList>
    </citation>
    <scope>NUCLEOTIDE SEQUENCE [LARGE SCALE GENOMIC DNA]</scope>
    <source>
        <strain evidence="1 2">M169</strain>
    </source>
</reference>
<accession>A0ABR1NXE1</accession>
<comment type="caution">
    <text evidence="1">The sequence shown here is derived from an EMBL/GenBank/DDBJ whole genome shotgun (WGS) entry which is preliminary data.</text>
</comment>
<protein>
    <submittedName>
        <fullName evidence="1">Uncharacterized protein</fullName>
    </submittedName>
</protein>
<gene>
    <name evidence="1" type="ORF">SLS63_010208</name>
</gene>
<organism evidence="1 2">
    <name type="scientific">Diaporthe eres</name>
    <name type="common">Phomopsis oblonga</name>
    <dbReference type="NCBI Taxonomy" id="83184"/>
    <lineage>
        <taxon>Eukaryota</taxon>
        <taxon>Fungi</taxon>
        <taxon>Dikarya</taxon>
        <taxon>Ascomycota</taxon>
        <taxon>Pezizomycotina</taxon>
        <taxon>Sordariomycetes</taxon>
        <taxon>Sordariomycetidae</taxon>
        <taxon>Diaporthales</taxon>
        <taxon>Diaporthaceae</taxon>
        <taxon>Diaporthe</taxon>
        <taxon>Diaporthe eres species complex</taxon>
    </lineage>
</organism>
<proteinExistence type="predicted"/>
<evidence type="ECO:0000313" key="1">
    <source>
        <dbReference type="EMBL" id="KAK7719058.1"/>
    </source>
</evidence>
<keyword evidence="2" id="KW-1185">Reference proteome</keyword>
<dbReference type="EMBL" id="JAKNSF020000082">
    <property type="protein sequence ID" value="KAK7719058.1"/>
    <property type="molecule type" value="Genomic_DNA"/>
</dbReference>